<sequence length="86" mass="10133">MPRPKTHEERTVIINRIIELVKEQGRITTKDVVAMFNLHRTTAEKYIRIAVHRGELIRYGRCGIFRDDRAIIEFDLKRFSHSKVAA</sequence>
<name>A0A144MU48_ENTCL</name>
<accession>A0A144MU48</accession>
<evidence type="ECO:0000313" key="1">
    <source>
        <dbReference type="EMBL" id="CZV66407.1"/>
    </source>
</evidence>
<organism evidence="1 2">
    <name type="scientific">Enterobacter cloacae</name>
    <dbReference type="NCBI Taxonomy" id="550"/>
    <lineage>
        <taxon>Bacteria</taxon>
        <taxon>Pseudomonadati</taxon>
        <taxon>Pseudomonadota</taxon>
        <taxon>Gammaproteobacteria</taxon>
        <taxon>Enterobacterales</taxon>
        <taxon>Enterobacteriaceae</taxon>
        <taxon>Enterobacter</taxon>
        <taxon>Enterobacter cloacae complex</taxon>
    </lineage>
</organism>
<proteinExistence type="predicted"/>
<dbReference type="InterPro" id="IPR036388">
    <property type="entry name" value="WH-like_DNA-bd_sf"/>
</dbReference>
<dbReference type="AlphaFoldDB" id="A0A144MU48"/>
<dbReference type="RefSeq" id="WP_063144596.1">
    <property type="nucleotide sequence ID" value="NZ_FJXR01000017.1"/>
</dbReference>
<dbReference type="InterPro" id="IPR010382">
    <property type="entry name" value="DUF977"/>
</dbReference>
<reference evidence="1 2" key="1">
    <citation type="submission" date="2016-03" db="EMBL/GenBank/DDBJ databases">
        <authorList>
            <consortium name="Pathogen Informatics"/>
        </authorList>
    </citation>
    <scope>NUCLEOTIDE SEQUENCE [LARGE SCALE GENOMIC DNA]</scope>
    <source>
        <strain evidence="2">e1252</strain>
    </source>
</reference>
<gene>
    <name evidence="1" type="ORF">SAMEA2273318_02938</name>
</gene>
<dbReference type="Gene3D" id="1.10.10.10">
    <property type="entry name" value="Winged helix-like DNA-binding domain superfamily/Winged helix DNA-binding domain"/>
    <property type="match status" value="1"/>
</dbReference>
<dbReference type="EMBL" id="FJXR01000017">
    <property type="protein sequence ID" value="CZV66407.1"/>
    <property type="molecule type" value="Genomic_DNA"/>
</dbReference>
<protein>
    <submittedName>
        <fullName evidence="1">Bacterial protein of uncharacterized function (DUF977)</fullName>
    </submittedName>
</protein>
<evidence type="ECO:0000313" key="2">
    <source>
        <dbReference type="Proteomes" id="UP000076008"/>
    </source>
</evidence>
<dbReference type="Proteomes" id="UP000076008">
    <property type="component" value="Unassembled WGS sequence"/>
</dbReference>
<dbReference type="Pfam" id="PF06163">
    <property type="entry name" value="DUF977"/>
    <property type="match status" value="1"/>
</dbReference>